<dbReference type="Gene3D" id="1.20.1290.10">
    <property type="entry name" value="AhpD-like"/>
    <property type="match status" value="1"/>
</dbReference>
<comment type="caution">
    <text evidence="2">The sequence shown here is derived from an EMBL/GenBank/DDBJ whole genome shotgun (WGS) entry which is preliminary data.</text>
</comment>
<keyword evidence="3" id="KW-1185">Reference proteome</keyword>
<dbReference type="PANTHER" id="PTHR33930">
    <property type="entry name" value="ALKYL HYDROPEROXIDE REDUCTASE AHPD"/>
    <property type="match status" value="1"/>
</dbReference>
<proteinExistence type="predicted"/>
<feature type="domain" description="Carboxymuconolactone decarboxylase-like" evidence="1">
    <location>
        <begin position="24"/>
        <end position="105"/>
    </location>
</feature>
<dbReference type="InterPro" id="IPR004675">
    <property type="entry name" value="AhpD_core"/>
</dbReference>
<dbReference type="STRING" id="1592317.DPF_0129"/>
<evidence type="ECO:0000259" key="1">
    <source>
        <dbReference type="Pfam" id="PF02627"/>
    </source>
</evidence>
<dbReference type="GO" id="GO:0051920">
    <property type="term" value="F:peroxiredoxin activity"/>
    <property type="evidence" value="ECO:0007669"/>
    <property type="project" value="InterPro"/>
</dbReference>
<dbReference type="RefSeq" id="WP_069856925.1">
    <property type="nucleotide sequence ID" value="NZ_BDFE01000004.1"/>
</dbReference>
<dbReference type="EMBL" id="BDFE01000004">
    <property type="protein sequence ID" value="GAU07447.1"/>
    <property type="molecule type" value="Genomic_DNA"/>
</dbReference>
<keyword evidence="2" id="KW-0560">Oxidoreductase</keyword>
<accession>A0A194AB98</accession>
<name>A0A194AB98_9BACT</name>
<dbReference type="Proteomes" id="UP000095200">
    <property type="component" value="Unassembled WGS sequence"/>
</dbReference>
<dbReference type="PANTHER" id="PTHR33930:SF2">
    <property type="entry name" value="BLR3452 PROTEIN"/>
    <property type="match status" value="1"/>
</dbReference>
<keyword evidence="2" id="KW-0575">Peroxidase</keyword>
<gene>
    <name evidence="2" type="ORF">DPF_0129</name>
</gene>
<dbReference type="SUPFAM" id="SSF69118">
    <property type="entry name" value="AhpD-like"/>
    <property type="match status" value="1"/>
</dbReference>
<dbReference type="NCBIfam" id="TIGR00778">
    <property type="entry name" value="ahpD_dom"/>
    <property type="match status" value="1"/>
</dbReference>
<sequence>MLEHQTELKENIGRDFDTYKRLLPDVARAYEELPAEVYKDGVLPGKIKRLMALNAALVKGCRACILYQTDLALKAGATVEEILEASAVAISLGGTMAAGEVTRVVRFLKEQGLLPESGKG</sequence>
<protein>
    <submittedName>
        <fullName evidence="2">Alkylhydroperoxidase</fullName>
    </submittedName>
</protein>
<dbReference type="InterPro" id="IPR029032">
    <property type="entry name" value="AhpD-like"/>
</dbReference>
<reference evidence="3" key="1">
    <citation type="submission" date="2016-06" db="EMBL/GenBank/DDBJ databases">
        <title>Draft genome sequence of Desulfoplanes formicivorans strain Pf12B.</title>
        <authorList>
            <person name="Watanabe M."/>
            <person name="Kojima H."/>
            <person name="Fukui M."/>
        </authorList>
    </citation>
    <scope>NUCLEOTIDE SEQUENCE [LARGE SCALE GENOMIC DNA]</scope>
    <source>
        <strain evidence="3">Pf12B</strain>
    </source>
</reference>
<evidence type="ECO:0000313" key="2">
    <source>
        <dbReference type="EMBL" id="GAU07447.1"/>
    </source>
</evidence>
<dbReference type="InterPro" id="IPR003779">
    <property type="entry name" value="CMD-like"/>
</dbReference>
<organism evidence="2 3">
    <name type="scientific">Desulfoplanes formicivorans</name>
    <dbReference type="NCBI Taxonomy" id="1592317"/>
    <lineage>
        <taxon>Bacteria</taxon>
        <taxon>Pseudomonadati</taxon>
        <taxon>Thermodesulfobacteriota</taxon>
        <taxon>Desulfovibrionia</taxon>
        <taxon>Desulfovibrionales</taxon>
        <taxon>Desulfoplanaceae</taxon>
        <taxon>Desulfoplanes</taxon>
    </lineage>
</organism>
<dbReference type="Pfam" id="PF02627">
    <property type="entry name" value="CMD"/>
    <property type="match status" value="1"/>
</dbReference>
<dbReference type="OrthoDB" id="5419860at2"/>
<evidence type="ECO:0000313" key="3">
    <source>
        <dbReference type="Proteomes" id="UP000095200"/>
    </source>
</evidence>
<dbReference type="AlphaFoldDB" id="A0A194AB98"/>